<name>G8YJD3_PICSO</name>
<dbReference type="InParanoid" id="G8YJD3"/>
<reference evidence="1" key="1">
    <citation type="submission" date="2011-10" db="EMBL/GenBank/DDBJ databases">
        <authorList>
            <person name="Genoscope - CEA"/>
        </authorList>
    </citation>
    <scope>NUCLEOTIDE SEQUENCE</scope>
</reference>
<evidence type="ECO:0000313" key="3">
    <source>
        <dbReference type="Proteomes" id="UP000005222"/>
    </source>
</evidence>
<dbReference type="GO" id="GO:0034599">
    <property type="term" value="P:cellular response to oxidative stress"/>
    <property type="evidence" value="ECO:0007669"/>
    <property type="project" value="InterPro"/>
</dbReference>
<dbReference type="GO" id="GO:0005737">
    <property type="term" value="C:cytoplasm"/>
    <property type="evidence" value="ECO:0007669"/>
    <property type="project" value="TreeGrafter"/>
</dbReference>
<dbReference type="eggNOG" id="ENOG502RY9F">
    <property type="taxonomic scope" value="Eukaryota"/>
</dbReference>
<evidence type="ECO:0000313" key="1">
    <source>
        <dbReference type="EMBL" id="CCE80428.1"/>
    </source>
</evidence>
<evidence type="ECO:0000313" key="2">
    <source>
        <dbReference type="EMBL" id="CCE81193.1"/>
    </source>
</evidence>
<dbReference type="EMBL" id="FO082053">
    <property type="protein sequence ID" value="CCE80428.1"/>
    <property type="molecule type" value="Genomic_DNA"/>
</dbReference>
<dbReference type="InterPro" id="IPR013877">
    <property type="entry name" value="YAP-bd/ALF4/Glomulin"/>
</dbReference>
<dbReference type="Pfam" id="PF08568">
    <property type="entry name" value="Kinetochor_Ybp2"/>
    <property type="match status" value="1"/>
</dbReference>
<gene>
    <name evidence="1" type="primary">Piso0_003544</name>
    <name evidence="1" type="ORF">GNLVRS01_PISO0G14658g</name>
    <name evidence="2" type="ORF">GNLVRS01_PISO0H14659g</name>
</gene>
<sequence length="679" mass="78760">MSDSEKTENGEFSDEASIKEFSVDRVIDVIESAVKEIENQEDYVSYSTLLDIHLGDPLKFSEDDRTRVLDALLKVMTNDKELVYNIGWDLPDLIVSYISSEDDFQGPIRDSPSIYKAIKIFECLALSGNAKELFLKSCELLTSIDIDDCQCDSMESREKIFDIKLYCIYELIESCLKKIKTIHPSRLLSMATYSYMNLVHKNMDRIDNMNFILKRVYTFVKSYNMPPLPERESIDYSEDELEKILDEEKYLQRKLLTSFLTQAVFVSGPKYSNGYSLELLAKLQREKQKPSKFMVHFKSESIVFDRLTELAYSLDINLREQFDLFLEESREIFDSFDHEKSEDELYGDLIESITTEFQDSISHSLLADSKNGLNMSLRGCIMIYTHSVVFKDLLEKTNVEFKDAVMITLRMMVPEMVHSKFRRTFYRDISMFWSWLAVYKSAKSKKPIEVSAVPKCLLNLYLRVLLHACITSPQLPAMRYNMMTLITKVLFHSPQETAFTFLTDTLENCPYDNIKSALVKILKEFVSRFDPGDIDDKVAKLNINKDEKSAGDSNDYSVTSLCLSYKFIMNEERFKVIMSLIRKSKEETFFMDTENDDTITDIDNTKAITLLSYLNLLIAVKKHPFFVEKKDTTSSLINEISEKISKVKESTSKSFYEQRNSKLNTLDMLSIALDRLHEK</sequence>
<accession>G8YJD3</accession>
<dbReference type="HOGENOM" id="CLU_024514_0_0_1"/>
<dbReference type="PANTHER" id="PTHR28020:SF1">
    <property type="entry name" value="YAP1-BINDING PROTEIN 1-RELATED"/>
    <property type="match status" value="1"/>
</dbReference>
<dbReference type="FunCoup" id="G8YJD3">
    <property type="interactions" value="138"/>
</dbReference>
<reference evidence="3" key="2">
    <citation type="journal article" date="2012" name="G3 (Bethesda)">
        <title>Pichia sorbitophila, an interspecies yeast hybrid reveals early steps of genome resolution following polyploidization.</title>
        <authorList>
            <person name="Leh Louis V."/>
            <person name="Despons L."/>
            <person name="Friedrich A."/>
            <person name="Martin T."/>
            <person name="Durrens P."/>
            <person name="Casaregola S."/>
            <person name="Neuveglise C."/>
            <person name="Fairhead C."/>
            <person name="Marck C."/>
            <person name="Cruz J.A."/>
            <person name="Straub M.L."/>
            <person name="Kugler V."/>
            <person name="Sacerdot C."/>
            <person name="Uzunov Z."/>
            <person name="Thierry A."/>
            <person name="Weiss S."/>
            <person name="Bleykasten C."/>
            <person name="De Montigny J."/>
            <person name="Jacques N."/>
            <person name="Jung P."/>
            <person name="Lemaire M."/>
            <person name="Mallet S."/>
            <person name="Morel G."/>
            <person name="Richard G.F."/>
            <person name="Sarkar A."/>
            <person name="Savel G."/>
            <person name="Schacherer J."/>
            <person name="Seret M.L."/>
            <person name="Talla E."/>
            <person name="Samson G."/>
            <person name="Jubin C."/>
            <person name="Poulain J."/>
            <person name="Vacherie B."/>
            <person name="Barbe V."/>
            <person name="Pelletier E."/>
            <person name="Sherman D.J."/>
            <person name="Westhof E."/>
            <person name="Weissenbach J."/>
            <person name="Baret P.V."/>
            <person name="Wincker P."/>
            <person name="Gaillardin C."/>
            <person name="Dujon B."/>
            <person name="Souciet J.L."/>
        </authorList>
    </citation>
    <scope>NUCLEOTIDE SEQUENCE [LARGE SCALE GENOMIC DNA]</scope>
    <source>
        <strain evidence="3">ATCC MYA-4447 / BCRC 22081 / CBS 7064 / NBRC 10061 / NRRL Y-12695</strain>
    </source>
</reference>
<proteinExistence type="predicted"/>
<dbReference type="InterPro" id="IPR040347">
    <property type="entry name" value="YBP1/2"/>
</dbReference>
<protein>
    <submittedName>
        <fullName evidence="1">Piso0_003544 protein</fullName>
    </submittedName>
</protein>
<dbReference type="EMBL" id="FO082052">
    <property type="protein sequence ID" value="CCE81193.1"/>
    <property type="molecule type" value="Genomic_DNA"/>
</dbReference>
<dbReference type="PANTHER" id="PTHR28020">
    <property type="entry name" value="YAP1-BINDING PROTEIN 1-RELATED"/>
    <property type="match status" value="1"/>
</dbReference>
<dbReference type="OrthoDB" id="5396786at2759"/>
<keyword evidence="3" id="KW-1185">Reference proteome</keyword>
<dbReference type="Proteomes" id="UP000005222">
    <property type="component" value="Chromosome H"/>
</dbReference>
<dbReference type="Proteomes" id="UP000005222">
    <property type="component" value="Chromosome G"/>
</dbReference>
<organism evidence="1 3">
    <name type="scientific">Pichia sorbitophila (strain ATCC MYA-4447 / BCRC 22081 / CBS 7064 / NBRC 10061 / NRRL Y-12695)</name>
    <name type="common">Hybrid yeast</name>
    <dbReference type="NCBI Taxonomy" id="559304"/>
    <lineage>
        <taxon>Eukaryota</taxon>
        <taxon>Fungi</taxon>
        <taxon>Dikarya</taxon>
        <taxon>Ascomycota</taxon>
        <taxon>Saccharomycotina</taxon>
        <taxon>Pichiomycetes</taxon>
        <taxon>Debaryomycetaceae</taxon>
        <taxon>Millerozyma</taxon>
    </lineage>
</organism>
<dbReference type="AlphaFoldDB" id="G8YJD3"/>
<dbReference type="STRING" id="559304.G8YJD3"/>